<dbReference type="InterPro" id="IPR002549">
    <property type="entry name" value="AI-2E-like"/>
</dbReference>
<evidence type="ECO:0000256" key="4">
    <source>
        <dbReference type="ARBA" id="ARBA00022989"/>
    </source>
</evidence>
<keyword evidence="3 6" id="KW-0812">Transmembrane</keyword>
<feature type="transmembrane region" description="Helical" evidence="6">
    <location>
        <begin position="97"/>
        <end position="118"/>
    </location>
</feature>
<evidence type="ECO:0000313" key="8">
    <source>
        <dbReference type="Proteomes" id="UP000319732"/>
    </source>
</evidence>
<sequence>MSRPITESAGSHIDNPAPAATTLAAKPDELAYNRQARSRKLEKSKVILLATLTILAVGLFIHQAQEILIPITLACLLSSLLSPIVRWAKRYHVPQALTSAIVVMILMTSFVLAINLIAEPAARWVNQLPDQLRLVHKKLYAVKGSLSDLQAVGDEVSQLADAQFPLPEGTAPIVVEIEETSWMESLITDDLPVFSGSLVICVVLTFFLLASGDHFLRQVTKLGTNWSNKRMLVRLSKSMRQELSVYLGTISIINACLSIVVGFALYLLDIPNPFFWGVIAGLLNFAPYIGPMVVTVLLALVGLITFDNLGTAMLAPAVFVVITLLEGQVITPAVVGHRLSLTPTAVFIAVVFWTWLWGIAGTLLATPILTVVKILCENVPALRGFNYLIERSS</sequence>
<feature type="transmembrane region" description="Helical" evidence="6">
    <location>
        <begin position="191"/>
        <end position="211"/>
    </location>
</feature>
<keyword evidence="5 6" id="KW-0472">Membrane</keyword>
<protein>
    <submittedName>
        <fullName evidence="7">AI-2E family transporter</fullName>
    </submittedName>
</protein>
<organism evidence="7 8">
    <name type="scientific">Exilibacterium tricleocarpae</name>
    <dbReference type="NCBI Taxonomy" id="2591008"/>
    <lineage>
        <taxon>Bacteria</taxon>
        <taxon>Pseudomonadati</taxon>
        <taxon>Pseudomonadota</taxon>
        <taxon>Gammaproteobacteria</taxon>
        <taxon>Cellvibrionales</taxon>
        <taxon>Cellvibrionaceae</taxon>
        <taxon>Exilibacterium</taxon>
    </lineage>
</organism>
<dbReference type="AlphaFoldDB" id="A0A545SXJ1"/>
<dbReference type="GO" id="GO:0016020">
    <property type="term" value="C:membrane"/>
    <property type="evidence" value="ECO:0007669"/>
    <property type="project" value="UniProtKB-SubCell"/>
</dbReference>
<evidence type="ECO:0000256" key="6">
    <source>
        <dbReference type="SAM" id="Phobius"/>
    </source>
</evidence>
<feature type="transmembrane region" description="Helical" evidence="6">
    <location>
        <begin position="243"/>
        <end position="268"/>
    </location>
</feature>
<reference evidence="7 8" key="1">
    <citation type="submission" date="2019-06" db="EMBL/GenBank/DDBJ databases">
        <title>Whole genome sequence for Cellvibrionaceae sp. R142.</title>
        <authorList>
            <person name="Wang G."/>
        </authorList>
    </citation>
    <scope>NUCLEOTIDE SEQUENCE [LARGE SCALE GENOMIC DNA]</scope>
    <source>
        <strain evidence="7 8">R142</strain>
    </source>
</reference>
<dbReference type="PANTHER" id="PTHR21716:SF16">
    <property type="entry name" value="BLL1467 PROTEIN"/>
    <property type="match status" value="1"/>
</dbReference>
<evidence type="ECO:0000256" key="2">
    <source>
        <dbReference type="ARBA" id="ARBA00009773"/>
    </source>
</evidence>
<keyword evidence="8" id="KW-1185">Reference proteome</keyword>
<dbReference type="Pfam" id="PF01594">
    <property type="entry name" value="AI-2E_transport"/>
    <property type="match status" value="1"/>
</dbReference>
<evidence type="ECO:0000256" key="1">
    <source>
        <dbReference type="ARBA" id="ARBA00004141"/>
    </source>
</evidence>
<name>A0A545SXJ1_9GAMM</name>
<evidence type="ECO:0000256" key="3">
    <source>
        <dbReference type="ARBA" id="ARBA00022692"/>
    </source>
</evidence>
<feature type="transmembrane region" description="Helical" evidence="6">
    <location>
        <begin position="44"/>
        <end position="61"/>
    </location>
</feature>
<feature type="transmembrane region" description="Helical" evidence="6">
    <location>
        <begin position="274"/>
        <end position="301"/>
    </location>
</feature>
<comment type="subcellular location">
    <subcellularLocation>
        <location evidence="1">Membrane</location>
        <topology evidence="1">Multi-pass membrane protein</topology>
    </subcellularLocation>
</comment>
<gene>
    <name evidence="7" type="ORF">FKG94_23095</name>
</gene>
<accession>A0A545SXJ1</accession>
<dbReference type="Proteomes" id="UP000319732">
    <property type="component" value="Unassembled WGS sequence"/>
</dbReference>
<comment type="similarity">
    <text evidence="2">Belongs to the autoinducer-2 exporter (AI-2E) (TC 2.A.86) family.</text>
</comment>
<dbReference type="GO" id="GO:0055085">
    <property type="term" value="P:transmembrane transport"/>
    <property type="evidence" value="ECO:0007669"/>
    <property type="project" value="TreeGrafter"/>
</dbReference>
<feature type="transmembrane region" description="Helical" evidence="6">
    <location>
        <begin position="67"/>
        <end position="85"/>
    </location>
</feature>
<keyword evidence="4 6" id="KW-1133">Transmembrane helix</keyword>
<dbReference type="RefSeq" id="WP_142929321.1">
    <property type="nucleotide sequence ID" value="NZ_ML660105.1"/>
</dbReference>
<evidence type="ECO:0000256" key="5">
    <source>
        <dbReference type="ARBA" id="ARBA00023136"/>
    </source>
</evidence>
<evidence type="ECO:0000313" key="7">
    <source>
        <dbReference type="EMBL" id="TQV69682.1"/>
    </source>
</evidence>
<dbReference type="OrthoDB" id="9799225at2"/>
<feature type="transmembrane region" description="Helical" evidence="6">
    <location>
        <begin position="308"/>
        <end position="325"/>
    </location>
</feature>
<comment type="caution">
    <text evidence="7">The sequence shown here is derived from an EMBL/GenBank/DDBJ whole genome shotgun (WGS) entry which is preliminary data.</text>
</comment>
<dbReference type="EMBL" id="VHSG01000027">
    <property type="protein sequence ID" value="TQV69682.1"/>
    <property type="molecule type" value="Genomic_DNA"/>
</dbReference>
<dbReference type="PANTHER" id="PTHR21716">
    <property type="entry name" value="TRANSMEMBRANE PROTEIN"/>
    <property type="match status" value="1"/>
</dbReference>
<feature type="transmembrane region" description="Helical" evidence="6">
    <location>
        <begin position="345"/>
        <end position="365"/>
    </location>
</feature>
<proteinExistence type="inferred from homology"/>